<keyword evidence="1" id="KW-0812">Transmembrane</keyword>
<name>A0A0A9G2T7_ARUDO</name>
<feature type="transmembrane region" description="Helical" evidence="1">
    <location>
        <begin position="12"/>
        <end position="36"/>
    </location>
</feature>
<proteinExistence type="predicted"/>
<dbReference type="AlphaFoldDB" id="A0A0A9G2T7"/>
<evidence type="ECO:0000256" key="1">
    <source>
        <dbReference type="SAM" id="Phobius"/>
    </source>
</evidence>
<keyword evidence="1" id="KW-1133">Transmembrane helix</keyword>
<accession>A0A0A9G2T7</accession>
<dbReference type="EMBL" id="GBRH01180112">
    <property type="protein sequence ID" value="JAE17784.1"/>
    <property type="molecule type" value="Transcribed_RNA"/>
</dbReference>
<organism evidence="2">
    <name type="scientific">Arundo donax</name>
    <name type="common">Giant reed</name>
    <name type="synonym">Donax arundinaceus</name>
    <dbReference type="NCBI Taxonomy" id="35708"/>
    <lineage>
        <taxon>Eukaryota</taxon>
        <taxon>Viridiplantae</taxon>
        <taxon>Streptophyta</taxon>
        <taxon>Embryophyta</taxon>
        <taxon>Tracheophyta</taxon>
        <taxon>Spermatophyta</taxon>
        <taxon>Magnoliopsida</taxon>
        <taxon>Liliopsida</taxon>
        <taxon>Poales</taxon>
        <taxon>Poaceae</taxon>
        <taxon>PACMAD clade</taxon>
        <taxon>Arundinoideae</taxon>
        <taxon>Arundineae</taxon>
        <taxon>Arundo</taxon>
    </lineage>
</organism>
<evidence type="ECO:0000313" key="2">
    <source>
        <dbReference type="EMBL" id="JAE17784.1"/>
    </source>
</evidence>
<protein>
    <submittedName>
        <fullName evidence="2">Uncharacterized protein</fullName>
    </submittedName>
</protein>
<sequence>MSKGLTCIMLRLVLFSRYNCTSIALLTPSLFFYATIIDIT</sequence>
<keyword evidence="1" id="KW-0472">Membrane</keyword>
<reference evidence="2" key="2">
    <citation type="journal article" date="2015" name="Data Brief">
        <title>Shoot transcriptome of the giant reed, Arundo donax.</title>
        <authorList>
            <person name="Barrero R.A."/>
            <person name="Guerrero F.D."/>
            <person name="Moolhuijzen P."/>
            <person name="Goolsby J.A."/>
            <person name="Tidwell J."/>
            <person name="Bellgard S.E."/>
            <person name="Bellgard M.I."/>
        </authorList>
    </citation>
    <scope>NUCLEOTIDE SEQUENCE</scope>
    <source>
        <tissue evidence="2">Shoot tissue taken approximately 20 cm above the soil surface</tissue>
    </source>
</reference>
<reference evidence="2" key="1">
    <citation type="submission" date="2014-09" db="EMBL/GenBank/DDBJ databases">
        <authorList>
            <person name="Magalhaes I.L.F."/>
            <person name="Oliveira U."/>
            <person name="Santos F.R."/>
            <person name="Vidigal T.H.D.A."/>
            <person name="Brescovit A.D."/>
            <person name="Santos A.J."/>
        </authorList>
    </citation>
    <scope>NUCLEOTIDE SEQUENCE</scope>
    <source>
        <tissue evidence="2">Shoot tissue taken approximately 20 cm above the soil surface</tissue>
    </source>
</reference>